<proteinExistence type="predicted"/>
<feature type="region of interest" description="Disordered" evidence="1">
    <location>
        <begin position="1"/>
        <end position="66"/>
    </location>
</feature>
<dbReference type="Ensembl" id="ENSOCUT00000037355.1">
    <property type="protein sequence ID" value="ENSOCUP00000041970.1"/>
    <property type="gene ID" value="ENSOCUG00000002490.4"/>
</dbReference>
<evidence type="ECO:0000313" key="4">
    <source>
        <dbReference type="Proteomes" id="UP000001811"/>
    </source>
</evidence>
<dbReference type="Proteomes" id="UP000001811">
    <property type="component" value="Chromosome 8"/>
</dbReference>
<protein>
    <recommendedName>
        <fullName evidence="2">FAM194 C-terminal domain-containing protein</fullName>
    </recommendedName>
</protein>
<dbReference type="EMBL" id="AAGW02019734">
    <property type="status" value="NOT_ANNOTATED_CDS"/>
    <property type="molecule type" value="Genomic_DNA"/>
</dbReference>
<feature type="compositionally biased region" description="Acidic residues" evidence="1">
    <location>
        <begin position="26"/>
        <end position="40"/>
    </location>
</feature>
<dbReference type="AlphaFoldDB" id="A0A5F9D8E7"/>
<dbReference type="InterPro" id="IPR029281">
    <property type="entry name" value="FAM194_C"/>
</dbReference>
<reference evidence="3" key="3">
    <citation type="submission" date="2025-09" db="UniProtKB">
        <authorList>
            <consortium name="Ensembl"/>
        </authorList>
    </citation>
    <scope>IDENTIFICATION</scope>
    <source>
        <strain evidence="3">Thorbecke</strain>
    </source>
</reference>
<evidence type="ECO:0000259" key="2">
    <source>
        <dbReference type="Pfam" id="PF14977"/>
    </source>
</evidence>
<reference evidence="3" key="2">
    <citation type="submission" date="2025-08" db="UniProtKB">
        <authorList>
            <consortium name="Ensembl"/>
        </authorList>
    </citation>
    <scope>IDENTIFICATION</scope>
    <source>
        <strain evidence="3">Thorbecke</strain>
    </source>
</reference>
<dbReference type="Pfam" id="PF14977">
    <property type="entry name" value="FAM194"/>
    <property type="match status" value="1"/>
</dbReference>
<dbReference type="PANTHER" id="PTHR23093:SF17">
    <property type="entry name" value="GLUTAMATE-RICH PROTEIN 6B"/>
    <property type="match status" value="1"/>
</dbReference>
<sequence length="589" mass="67477">MSAENSQSPGASPPTTSHHSTQILSSEEEEVEAVVDEENLQDASPSPEEEEEEESFEEEEYLQEDEYLYEEKYLKRKDYLYGKYLQEEFKTMFPPQTTQNLAARSSATGTPMMATHSPVQPAFNSPPSTSEITTESYTYSFPSSSMRDQDSQTEWTYEKKLVTSLISKLKADKETSMLTALESDTEEYSVSEIDKEYEDGMEPISDRNLRDALLEEAGKQETEDFDVSMLNSSYQTVFRMIIREMTALSELDEDFDIPLTRLLESRNKKKLRMLLKKNFEKYKEAILWILRRREASQRAAETSTFTFSLSAPKALEQPKEEVTAQPVVPVRRKKLEVDPEWIKQKTQVHRADGKIVPYPNKKVFQILFPDGTGQIHYPSGNLALLILCTQVNKFTYIVLEDRTETWLRALINNSGSATFYDDNRDIWLNLSSNLGYYFPKGKHTKAWNWWNLGIHVHTPPVQPITLKINQYIKVHIRSQDKIILHFIHEQKRICLNLGTRYKGHVETWLQAESSKGTLMSRGCRDKLPQPGRLRTQTGILVHLAGGCKSEIKVLVSEPLPFWESPPLPVSGRLTADLNPGELAPPATEQ</sequence>
<reference evidence="3 4" key="1">
    <citation type="journal article" date="2011" name="Nature">
        <title>A high-resolution map of human evolutionary constraint using 29 mammals.</title>
        <authorList>
            <person name="Lindblad-Toh K."/>
            <person name="Garber M."/>
            <person name="Zuk O."/>
            <person name="Lin M.F."/>
            <person name="Parker B.J."/>
            <person name="Washietl S."/>
            <person name="Kheradpour P."/>
            <person name="Ernst J."/>
            <person name="Jordan G."/>
            <person name="Mauceli E."/>
            <person name="Ward L.D."/>
            <person name="Lowe C.B."/>
            <person name="Holloway A.K."/>
            <person name="Clamp M."/>
            <person name="Gnerre S."/>
            <person name="Alfoldi J."/>
            <person name="Beal K."/>
            <person name="Chang J."/>
            <person name="Clawson H."/>
            <person name="Cuff J."/>
            <person name="Di Palma F."/>
            <person name="Fitzgerald S."/>
            <person name="Flicek P."/>
            <person name="Guttman M."/>
            <person name="Hubisz M.J."/>
            <person name="Jaffe D.B."/>
            <person name="Jungreis I."/>
            <person name="Kent W.J."/>
            <person name="Kostka D."/>
            <person name="Lara M."/>
            <person name="Martins A.L."/>
            <person name="Massingham T."/>
            <person name="Moltke I."/>
            <person name="Raney B.J."/>
            <person name="Rasmussen M.D."/>
            <person name="Robinson J."/>
            <person name="Stark A."/>
            <person name="Vilella A.J."/>
            <person name="Wen J."/>
            <person name="Xie X."/>
            <person name="Zody M.C."/>
            <person name="Baldwin J."/>
            <person name="Bloom T."/>
            <person name="Chin C.W."/>
            <person name="Heiman D."/>
            <person name="Nicol R."/>
            <person name="Nusbaum C."/>
            <person name="Young S."/>
            <person name="Wilkinson J."/>
            <person name="Worley K.C."/>
            <person name="Kovar C.L."/>
            <person name="Muzny D.M."/>
            <person name="Gibbs R.A."/>
            <person name="Cree A."/>
            <person name="Dihn H.H."/>
            <person name="Fowler G."/>
            <person name="Jhangiani S."/>
            <person name="Joshi V."/>
            <person name="Lee S."/>
            <person name="Lewis L.R."/>
            <person name="Nazareth L.V."/>
            <person name="Okwuonu G."/>
            <person name="Santibanez J."/>
            <person name="Warren W.C."/>
            <person name="Mardis E.R."/>
            <person name="Weinstock G.M."/>
            <person name="Wilson R.K."/>
            <person name="Delehaunty K."/>
            <person name="Dooling D."/>
            <person name="Fronik C."/>
            <person name="Fulton L."/>
            <person name="Fulton B."/>
            <person name="Graves T."/>
            <person name="Minx P."/>
            <person name="Sodergren E."/>
            <person name="Birney E."/>
            <person name="Margulies E.H."/>
            <person name="Herrero J."/>
            <person name="Green E.D."/>
            <person name="Haussler D."/>
            <person name="Siepel A."/>
            <person name="Goldman N."/>
            <person name="Pollard K.S."/>
            <person name="Pedersen J.S."/>
            <person name="Lander E.S."/>
            <person name="Kellis M."/>
        </authorList>
    </citation>
    <scope>NUCLEOTIDE SEQUENCE [LARGE SCALE GENOMIC DNA]</scope>
    <source>
        <strain evidence="3 4">Thorbecke inbred</strain>
    </source>
</reference>
<dbReference type="Bgee" id="ENSOCUG00000002490">
    <property type="expression patterns" value="Expressed in testis and 3 other cell types or tissues"/>
</dbReference>
<accession>A0A5F9D8E7</accession>
<evidence type="ECO:0000313" key="3">
    <source>
        <dbReference type="Ensembl" id="ENSOCUP00000041970.1"/>
    </source>
</evidence>
<evidence type="ECO:0000256" key="1">
    <source>
        <dbReference type="SAM" id="MobiDB-lite"/>
    </source>
</evidence>
<feature type="compositionally biased region" description="Acidic residues" evidence="1">
    <location>
        <begin position="47"/>
        <end position="66"/>
    </location>
</feature>
<dbReference type="PANTHER" id="PTHR23093">
    <property type="entry name" value="SIMILAR TO CHROMOSOME 3 OPEN READING FRAME 20"/>
    <property type="match status" value="1"/>
</dbReference>
<feature type="compositionally biased region" description="Polar residues" evidence="1">
    <location>
        <begin position="1"/>
        <end position="25"/>
    </location>
</feature>
<gene>
    <name evidence="3" type="primary">ERICH6B</name>
</gene>
<feature type="domain" description="FAM194 C-terminal" evidence="2">
    <location>
        <begin position="352"/>
        <end position="512"/>
    </location>
</feature>
<dbReference type="STRING" id="9986.ENSOCUP00000041970"/>
<name>A0A5F9D8E7_RABIT</name>
<dbReference type="GeneTree" id="ENSGT00940000153655"/>
<dbReference type="InParanoid" id="A0A5F9D8E7"/>
<dbReference type="FunCoup" id="A0A5F9D8E7">
    <property type="interactions" value="3"/>
</dbReference>
<keyword evidence="4" id="KW-1185">Reference proteome</keyword>
<organism evidence="3 4">
    <name type="scientific">Oryctolagus cuniculus</name>
    <name type="common">Rabbit</name>
    <dbReference type="NCBI Taxonomy" id="9986"/>
    <lineage>
        <taxon>Eukaryota</taxon>
        <taxon>Metazoa</taxon>
        <taxon>Chordata</taxon>
        <taxon>Craniata</taxon>
        <taxon>Vertebrata</taxon>
        <taxon>Euteleostomi</taxon>
        <taxon>Mammalia</taxon>
        <taxon>Eutheria</taxon>
        <taxon>Euarchontoglires</taxon>
        <taxon>Glires</taxon>
        <taxon>Lagomorpha</taxon>
        <taxon>Leporidae</taxon>
        <taxon>Oryctolagus</taxon>
    </lineage>
</organism>